<gene>
    <name evidence="2" type="ORF">FRX48_09458</name>
</gene>
<reference evidence="2 3" key="1">
    <citation type="submission" date="2019-09" db="EMBL/GenBank/DDBJ databases">
        <title>The hologenome of the rock-dwelling lichen Lasallia pustulata.</title>
        <authorList>
            <person name="Greshake Tzovaras B."/>
            <person name="Segers F."/>
            <person name="Bicker A."/>
            <person name="Dal Grande F."/>
            <person name="Otte J."/>
            <person name="Hankeln T."/>
            <person name="Schmitt I."/>
            <person name="Ebersberger I."/>
        </authorList>
    </citation>
    <scope>NUCLEOTIDE SEQUENCE [LARGE SCALE GENOMIC DNA]</scope>
    <source>
        <strain evidence="2">A1-1</strain>
    </source>
</reference>
<name>A0A5M8PBX4_9LECA</name>
<sequence>MLPPYAHDHRQRSCDSASQAFPRPLNVGHDRDRETACHYPRSSPVVHIAHHNRRRWPPSPFVEDEEASLAHEYKPAQPDSARDEGDNDYDATSLEPKSSNDSFGPPTSLESIERNHDRRYIYISKEGIEIPLTYDEPKQPNREAIGPAGIRADAVRGRKENPPKLDTKIPQEKDTLFTPLISAREPSPYSYPPSPAAKSRFSGEYFLSPDTLSPKAKFTSDANNAKIKKPEGGHIYTDPLARRGETLGAPTRPIERPAFNRHVSASAYPDQPLRSPSRSRSTRYDFSSDDSNDNFERDRSYKRSNRNSYDLSNRPRHTSALHYE</sequence>
<feature type="region of interest" description="Disordered" evidence="1">
    <location>
        <begin position="223"/>
        <end position="324"/>
    </location>
</feature>
<feature type="compositionally biased region" description="Basic residues" evidence="1">
    <location>
        <begin position="314"/>
        <end position="324"/>
    </location>
</feature>
<dbReference type="Proteomes" id="UP000324767">
    <property type="component" value="Unassembled WGS sequence"/>
</dbReference>
<organism evidence="2 3">
    <name type="scientific">Lasallia pustulata</name>
    <dbReference type="NCBI Taxonomy" id="136370"/>
    <lineage>
        <taxon>Eukaryota</taxon>
        <taxon>Fungi</taxon>
        <taxon>Dikarya</taxon>
        <taxon>Ascomycota</taxon>
        <taxon>Pezizomycotina</taxon>
        <taxon>Lecanoromycetes</taxon>
        <taxon>OSLEUM clade</taxon>
        <taxon>Umbilicariomycetidae</taxon>
        <taxon>Umbilicariales</taxon>
        <taxon>Umbilicariaceae</taxon>
        <taxon>Lasallia</taxon>
    </lineage>
</organism>
<protein>
    <submittedName>
        <fullName evidence="2">Uncharacterized protein</fullName>
    </submittedName>
</protein>
<feature type="region of interest" description="Disordered" evidence="1">
    <location>
        <begin position="55"/>
        <end position="112"/>
    </location>
</feature>
<dbReference type="OrthoDB" id="5430132at2759"/>
<comment type="caution">
    <text evidence="2">The sequence shown here is derived from an EMBL/GenBank/DDBJ whole genome shotgun (WGS) entry which is preliminary data.</text>
</comment>
<evidence type="ECO:0000313" key="3">
    <source>
        <dbReference type="Proteomes" id="UP000324767"/>
    </source>
</evidence>
<feature type="compositionally biased region" description="Basic and acidic residues" evidence="1">
    <location>
        <begin position="1"/>
        <end position="13"/>
    </location>
</feature>
<feature type="compositionally biased region" description="Basic and acidic residues" evidence="1">
    <location>
        <begin position="68"/>
        <end position="84"/>
    </location>
</feature>
<accession>A0A5M8PBX4</accession>
<evidence type="ECO:0000313" key="2">
    <source>
        <dbReference type="EMBL" id="KAA6406735.1"/>
    </source>
</evidence>
<evidence type="ECO:0000256" key="1">
    <source>
        <dbReference type="SAM" id="MobiDB-lite"/>
    </source>
</evidence>
<feature type="region of interest" description="Disordered" evidence="1">
    <location>
        <begin position="1"/>
        <end position="36"/>
    </location>
</feature>
<dbReference type="AlphaFoldDB" id="A0A5M8PBX4"/>
<proteinExistence type="predicted"/>
<dbReference type="EMBL" id="VXIT01000023">
    <property type="protein sequence ID" value="KAA6406735.1"/>
    <property type="molecule type" value="Genomic_DNA"/>
</dbReference>